<dbReference type="EMBL" id="PFFQ01000014">
    <property type="protein sequence ID" value="PIW18114.1"/>
    <property type="molecule type" value="Genomic_DNA"/>
</dbReference>
<evidence type="ECO:0000313" key="9">
    <source>
        <dbReference type="Proteomes" id="UP000231019"/>
    </source>
</evidence>
<dbReference type="GO" id="GO:0005886">
    <property type="term" value="C:plasma membrane"/>
    <property type="evidence" value="ECO:0007669"/>
    <property type="project" value="UniProtKB-SubCell"/>
</dbReference>
<feature type="transmembrane region" description="Helical" evidence="6">
    <location>
        <begin position="574"/>
        <end position="595"/>
    </location>
</feature>
<dbReference type="Pfam" id="PF03176">
    <property type="entry name" value="MMPL"/>
    <property type="match status" value="2"/>
</dbReference>
<proteinExistence type="predicted"/>
<dbReference type="PANTHER" id="PTHR33406:SF13">
    <property type="entry name" value="MEMBRANE PROTEIN YDFJ"/>
    <property type="match status" value="1"/>
</dbReference>
<feature type="transmembrane region" description="Helical" evidence="6">
    <location>
        <begin position="185"/>
        <end position="205"/>
    </location>
</feature>
<feature type="domain" description="SSD" evidence="7">
    <location>
        <begin position="596"/>
        <end position="739"/>
    </location>
</feature>
<dbReference type="SUPFAM" id="SSF82866">
    <property type="entry name" value="Multidrug efflux transporter AcrB transmembrane domain"/>
    <property type="match status" value="2"/>
</dbReference>
<dbReference type="Gene3D" id="1.20.1640.10">
    <property type="entry name" value="Multidrug efflux transporter AcrB transmembrane domain"/>
    <property type="match status" value="2"/>
</dbReference>
<dbReference type="Proteomes" id="UP000231019">
    <property type="component" value="Unassembled WGS sequence"/>
</dbReference>
<feature type="transmembrane region" description="Helical" evidence="6">
    <location>
        <begin position="370"/>
        <end position="388"/>
    </location>
</feature>
<dbReference type="AlphaFoldDB" id="A0A2M7G7R4"/>
<feature type="domain" description="SSD" evidence="7">
    <location>
        <begin position="207"/>
        <end position="333"/>
    </location>
</feature>
<evidence type="ECO:0000256" key="5">
    <source>
        <dbReference type="ARBA" id="ARBA00023136"/>
    </source>
</evidence>
<reference evidence="8 9" key="1">
    <citation type="submission" date="2017-09" db="EMBL/GenBank/DDBJ databases">
        <title>Depth-based differentiation of microbial function through sediment-hosted aquifers and enrichment of novel symbionts in the deep terrestrial subsurface.</title>
        <authorList>
            <person name="Probst A.J."/>
            <person name="Ladd B."/>
            <person name="Jarett J.K."/>
            <person name="Geller-Mcgrath D.E."/>
            <person name="Sieber C.M."/>
            <person name="Emerson J.B."/>
            <person name="Anantharaman K."/>
            <person name="Thomas B.C."/>
            <person name="Malmstrom R."/>
            <person name="Stieglmeier M."/>
            <person name="Klingl A."/>
            <person name="Woyke T."/>
            <person name="Ryan C.M."/>
            <person name="Banfield J.F."/>
        </authorList>
    </citation>
    <scope>NUCLEOTIDE SEQUENCE [LARGE SCALE GENOMIC DNA]</scope>
    <source>
        <strain evidence="8">CG17_big_fil_post_rev_8_21_14_2_50_48_46</strain>
    </source>
</reference>
<dbReference type="InterPro" id="IPR000731">
    <property type="entry name" value="SSD"/>
</dbReference>
<keyword evidence="2" id="KW-1003">Cell membrane</keyword>
<comment type="subcellular location">
    <subcellularLocation>
        <location evidence="1">Cell membrane</location>
        <topology evidence="1">Multi-pass membrane protein</topology>
    </subcellularLocation>
</comment>
<protein>
    <recommendedName>
        <fullName evidence="7">SSD domain-containing protein</fullName>
    </recommendedName>
</protein>
<dbReference type="InterPro" id="IPR004869">
    <property type="entry name" value="MMPL_dom"/>
</dbReference>
<evidence type="ECO:0000256" key="6">
    <source>
        <dbReference type="SAM" id="Phobius"/>
    </source>
</evidence>
<gene>
    <name evidence="8" type="ORF">COW36_06180</name>
</gene>
<feature type="transmembrane region" description="Helical" evidence="6">
    <location>
        <begin position="716"/>
        <end position="738"/>
    </location>
</feature>
<name>A0A2M7G7R4_9BACT</name>
<feature type="transmembrane region" description="Helical" evidence="6">
    <location>
        <begin position="311"/>
        <end position="334"/>
    </location>
</feature>
<feature type="transmembrane region" description="Helical" evidence="6">
    <location>
        <begin position="632"/>
        <end position="652"/>
    </location>
</feature>
<sequence>MLTRLGTFVVRFRLYIILFWILLLIPAFYASTHLHNVLQGEVTSAKGGEMYRQEALLNKEFPEQYLYNILIVLKSTQNKVEDPVYSQLIERYIKVAQSVKGAAPPVSFQQDPSMLSQDHRNTFVYIGLEARNYKDADVLALHLTEALRKVELPKGFEMRLTGGPLFGREITTVSAKDGFNTEKRILPIVGVVLIFAFGGLVAAGLPLLMGMMSTLLTLGILFILAHFLEITSLSQNIVSMLGLGVGIDYSLLMVNRFREELFDKGYGKEEAAIRTVESAGRTILYSGTVVSIGLIALLIPNVVFMHSLGLSGLLVVFVTILLGLTLLPAVLSLLGDRINTPRRLVRMAKEAWGQKRFWYQWARYIMSRPLFFGIVSIGMLVCLSLFTLEMKLWNTTIRIMPDSMETKQGFERLLDIDGKYKFAPIIVTFSTKDKSPIWLEKNLRDAYSFMQAVQNQEPIISMVGLVNTSQPLDAHLPLYNTIAGYGGIANMRFFQPAVSLPYISQDESQGALVMYHAFDGYGITESSADMNTIRDIREFRDQVATHFPNLEIMVGGMSAIPVEMQDAIYDNFPFIVIMTVIVTYLLTMFSFGSILLPLKAVFLNLLSVTATYGCMVLVFQKGFAAHILGIDVLPEALMVVSPLILFCIIFGLSMDYEIFLLNRIREEYDAGADTEEAIAIGMEKTGGIITSAGLIMILVFLGFAFARLIVIKEFGLGLAIAIFIDATIIRLMVVPALMKLFGRANWFLPKFLDIPILRKALKD</sequence>
<evidence type="ECO:0000256" key="4">
    <source>
        <dbReference type="ARBA" id="ARBA00022989"/>
    </source>
</evidence>
<feature type="transmembrane region" description="Helical" evidence="6">
    <location>
        <begin position="688"/>
        <end position="709"/>
    </location>
</feature>
<accession>A0A2M7G7R4</accession>
<evidence type="ECO:0000259" key="7">
    <source>
        <dbReference type="PROSITE" id="PS50156"/>
    </source>
</evidence>
<dbReference type="PANTHER" id="PTHR33406">
    <property type="entry name" value="MEMBRANE PROTEIN MJ1562-RELATED"/>
    <property type="match status" value="1"/>
</dbReference>
<evidence type="ECO:0000313" key="8">
    <source>
        <dbReference type="EMBL" id="PIW18114.1"/>
    </source>
</evidence>
<feature type="transmembrane region" description="Helical" evidence="6">
    <location>
        <begin position="237"/>
        <end position="254"/>
    </location>
</feature>
<feature type="transmembrane region" description="Helical" evidence="6">
    <location>
        <begin position="211"/>
        <end position="230"/>
    </location>
</feature>
<feature type="transmembrane region" description="Helical" evidence="6">
    <location>
        <begin position="601"/>
        <end position="620"/>
    </location>
</feature>
<dbReference type="InterPro" id="IPR050545">
    <property type="entry name" value="Mycobact_MmpL"/>
</dbReference>
<keyword evidence="5 6" id="KW-0472">Membrane</keyword>
<evidence type="ECO:0000256" key="1">
    <source>
        <dbReference type="ARBA" id="ARBA00004651"/>
    </source>
</evidence>
<organism evidence="8 9">
    <name type="scientific">bacterium (Candidatus Blackallbacteria) CG17_big_fil_post_rev_8_21_14_2_50_48_46</name>
    <dbReference type="NCBI Taxonomy" id="2014261"/>
    <lineage>
        <taxon>Bacteria</taxon>
        <taxon>Candidatus Blackallbacteria</taxon>
    </lineage>
</organism>
<feature type="transmembrane region" description="Helical" evidence="6">
    <location>
        <begin position="283"/>
        <end position="304"/>
    </location>
</feature>
<dbReference type="PROSITE" id="PS50156">
    <property type="entry name" value="SSD"/>
    <property type="match status" value="2"/>
</dbReference>
<comment type="caution">
    <text evidence="8">The sequence shown here is derived from an EMBL/GenBank/DDBJ whole genome shotgun (WGS) entry which is preliminary data.</text>
</comment>
<keyword evidence="3 6" id="KW-0812">Transmembrane</keyword>
<keyword evidence="4 6" id="KW-1133">Transmembrane helix</keyword>
<evidence type="ECO:0000256" key="3">
    <source>
        <dbReference type="ARBA" id="ARBA00022692"/>
    </source>
</evidence>
<evidence type="ECO:0000256" key="2">
    <source>
        <dbReference type="ARBA" id="ARBA00022475"/>
    </source>
</evidence>
<feature type="transmembrane region" description="Helical" evidence="6">
    <location>
        <begin position="12"/>
        <end position="30"/>
    </location>
</feature>